<proteinExistence type="predicted"/>
<accession>A0A0E9SC02</accession>
<name>A0A0E9SC02_ANGAN</name>
<organism evidence="1">
    <name type="scientific">Anguilla anguilla</name>
    <name type="common">European freshwater eel</name>
    <name type="synonym">Muraena anguilla</name>
    <dbReference type="NCBI Taxonomy" id="7936"/>
    <lineage>
        <taxon>Eukaryota</taxon>
        <taxon>Metazoa</taxon>
        <taxon>Chordata</taxon>
        <taxon>Craniata</taxon>
        <taxon>Vertebrata</taxon>
        <taxon>Euteleostomi</taxon>
        <taxon>Actinopterygii</taxon>
        <taxon>Neopterygii</taxon>
        <taxon>Teleostei</taxon>
        <taxon>Anguilliformes</taxon>
        <taxon>Anguillidae</taxon>
        <taxon>Anguilla</taxon>
    </lineage>
</organism>
<reference evidence="1" key="2">
    <citation type="journal article" date="2015" name="Fish Shellfish Immunol.">
        <title>Early steps in the European eel (Anguilla anguilla)-Vibrio vulnificus interaction in the gills: Role of the RtxA13 toxin.</title>
        <authorList>
            <person name="Callol A."/>
            <person name="Pajuelo D."/>
            <person name="Ebbesson L."/>
            <person name="Teles M."/>
            <person name="MacKenzie S."/>
            <person name="Amaro C."/>
        </authorList>
    </citation>
    <scope>NUCLEOTIDE SEQUENCE</scope>
</reference>
<protein>
    <submittedName>
        <fullName evidence="1">Uncharacterized protein</fullName>
    </submittedName>
</protein>
<evidence type="ECO:0000313" key="1">
    <source>
        <dbReference type="EMBL" id="JAH38058.1"/>
    </source>
</evidence>
<sequence>MVNTEEDSGTGPVFMKRLGAGELIQGQFPPSVSLPYPF</sequence>
<reference evidence="1" key="1">
    <citation type="submission" date="2014-11" db="EMBL/GenBank/DDBJ databases">
        <authorList>
            <person name="Amaro Gonzalez C."/>
        </authorList>
    </citation>
    <scope>NUCLEOTIDE SEQUENCE</scope>
</reference>
<dbReference type="EMBL" id="GBXM01070519">
    <property type="protein sequence ID" value="JAH38058.1"/>
    <property type="molecule type" value="Transcribed_RNA"/>
</dbReference>
<dbReference type="AlphaFoldDB" id="A0A0E9SC02"/>